<organism evidence="7 8">
    <name type="scientific">Halocaridina rubra</name>
    <name type="common">Hawaiian red shrimp</name>
    <dbReference type="NCBI Taxonomy" id="373956"/>
    <lineage>
        <taxon>Eukaryota</taxon>
        <taxon>Metazoa</taxon>
        <taxon>Ecdysozoa</taxon>
        <taxon>Arthropoda</taxon>
        <taxon>Crustacea</taxon>
        <taxon>Multicrustacea</taxon>
        <taxon>Malacostraca</taxon>
        <taxon>Eumalacostraca</taxon>
        <taxon>Eucarida</taxon>
        <taxon>Decapoda</taxon>
        <taxon>Pleocyemata</taxon>
        <taxon>Caridea</taxon>
        <taxon>Atyoidea</taxon>
        <taxon>Atyidae</taxon>
        <taxon>Halocaridina</taxon>
    </lineage>
</organism>
<dbReference type="GO" id="GO:0007112">
    <property type="term" value="P:male meiosis cytokinesis"/>
    <property type="evidence" value="ECO:0007669"/>
    <property type="project" value="TreeGrafter"/>
</dbReference>
<evidence type="ECO:0000256" key="4">
    <source>
        <dbReference type="SAM" id="MobiDB-lite"/>
    </source>
</evidence>
<keyword evidence="3" id="KW-0206">Cytoskeleton</keyword>
<proteinExistence type="predicted"/>
<dbReference type="InterPro" id="IPR057508">
    <property type="entry name" value="SHCBP-like_N"/>
</dbReference>
<dbReference type="Pfam" id="PF23762">
    <property type="entry name" value="SHCBP_N"/>
    <property type="match status" value="1"/>
</dbReference>
<evidence type="ECO:0000256" key="2">
    <source>
        <dbReference type="ARBA" id="ARBA00022490"/>
    </source>
</evidence>
<dbReference type="InterPro" id="IPR045140">
    <property type="entry name" value="SHCBP1-like"/>
</dbReference>
<feature type="domain" description="SHC SH2" evidence="6">
    <location>
        <begin position="66"/>
        <end position="293"/>
    </location>
</feature>
<dbReference type="InterPro" id="IPR039448">
    <property type="entry name" value="Beta_helix"/>
</dbReference>
<evidence type="ECO:0000259" key="6">
    <source>
        <dbReference type="Pfam" id="PF23762"/>
    </source>
</evidence>
<dbReference type="EMBL" id="JAXCGZ010020920">
    <property type="protein sequence ID" value="KAK7063167.1"/>
    <property type="molecule type" value="Genomic_DNA"/>
</dbReference>
<accession>A0AAN8WEQ7</accession>
<dbReference type="InterPro" id="IPR011050">
    <property type="entry name" value="Pectin_lyase_fold/virulence"/>
</dbReference>
<protein>
    <recommendedName>
        <fullName evidence="9">SHC SH2 domain-binding protein 1</fullName>
    </recommendedName>
</protein>
<keyword evidence="2" id="KW-0963">Cytoplasm</keyword>
<dbReference type="PANTHER" id="PTHR14695:SF4">
    <property type="entry name" value="PROTEIN NESSUN DORMA"/>
    <property type="match status" value="1"/>
</dbReference>
<dbReference type="InterPro" id="IPR012334">
    <property type="entry name" value="Pectin_lyas_fold"/>
</dbReference>
<sequence length="610" mass="67772">MEKPEKADIVSSENEISTPKKTPSGNTDNPGTLEKCVDLQKDPEKKNCSPEVFVATWLPKDHVLEFARILQGAPADEVQDRLLLYVVETIEPAGWRAVWRASLQTAKELGVQRCLDFIVDVIHVSQEKLFADVKVFEAVRKEPSEKDESLEELKNKEISVPLMELYPLTIQENHAVDIATTAEVVEQIRFFYNHIWQAWDMEEENFCYDRYLIVSRLKLYQDIETGKIPSTIGTELRSIIRKGRDVQNEIERIEGDDVDSDMDQSEVMSLIQLHKQMEKLKSRFELLQQPVLRELSNHYPPIERCWSVSGCKGSLSKVKIVVDCLSLGELGQLSQLPDLLKSLPEVQNDTACQSFPTLQLALDTAVPGDVVVVLPGSHILQHIGLISTRGALIGLGENIIIEGTKDAGDVLIDVSGDFILQNVTLRPTAQQIAMVHHEGTLQLKKVVIEGGLSGVVGLGKSNTVIKDVKIQDCTDKGVDFREGAIAFIKNSHFAECGIGMHLEEDSKISVVGSTFNKNCRHGILITCPETSDVSSFKGIPKEGLLKSFILEYEGNSLDENKEDVCIQTDVKSRGHENTAFTDLGKHAALHGSTGSLDSGLEFVEYTKTNE</sequence>
<feature type="region of interest" description="Disordered" evidence="4">
    <location>
        <begin position="1"/>
        <end position="35"/>
    </location>
</feature>
<dbReference type="Gene3D" id="2.160.20.10">
    <property type="entry name" value="Single-stranded right-handed beta-helix, Pectin lyase-like"/>
    <property type="match status" value="1"/>
</dbReference>
<name>A0AAN8WEQ7_HALRR</name>
<dbReference type="PANTHER" id="PTHR14695">
    <property type="entry name" value="SHC SH2-DOMAIN BINDING PROTEIN 1-RELATED"/>
    <property type="match status" value="1"/>
</dbReference>
<keyword evidence="8" id="KW-1185">Reference proteome</keyword>
<dbReference type="Pfam" id="PF13229">
    <property type="entry name" value="Beta_helix"/>
    <property type="match status" value="1"/>
</dbReference>
<comment type="caution">
    <text evidence="7">The sequence shown here is derived from an EMBL/GenBank/DDBJ whole genome shotgun (WGS) entry which is preliminary data.</text>
</comment>
<evidence type="ECO:0000313" key="7">
    <source>
        <dbReference type="EMBL" id="KAK7063167.1"/>
    </source>
</evidence>
<comment type="subcellular location">
    <subcellularLocation>
        <location evidence="1">Cytoplasm</location>
        <location evidence="1">Cytoskeleton</location>
        <location evidence="1">Spindle</location>
    </subcellularLocation>
</comment>
<dbReference type="AlphaFoldDB" id="A0AAN8WEQ7"/>
<feature type="domain" description="Right handed beta helix" evidence="5">
    <location>
        <begin position="412"/>
        <end position="529"/>
    </location>
</feature>
<evidence type="ECO:0000256" key="1">
    <source>
        <dbReference type="ARBA" id="ARBA00004186"/>
    </source>
</evidence>
<evidence type="ECO:0008006" key="9">
    <source>
        <dbReference type="Google" id="ProtNLM"/>
    </source>
</evidence>
<feature type="compositionally biased region" description="Polar residues" evidence="4">
    <location>
        <begin position="11"/>
        <end position="30"/>
    </location>
</feature>
<evidence type="ECO:0000259" key="5">
    <source>
        <dbReference type="Pfam" id="PF13229"/>
    </source>
</evidence>
<dbReference type="SUPFAM" id="SSF51126">
    <property type="entry name" value="Pectin lyase-like"/>
    <property type="match status" value="1"/>
</dbReference>
<dbReference type="Proteomes" id="UP001381693">
    <property type="component" value="Unassembled WGS sequence"/>
</dbReference>
<reference evidence="7 8" key="1">
    <citation type="submission" date="2023-11" db="EMBL/GenBank/DDBJ databases">
        <title>Halocaridina rubra genome assembly.</title>
        <authorList>
            <person name="Smith C."/>
        </authorList>
    </citation>
    <scope>NUCLEOTIDE SEQUENCE [LARGE SCALE GENOMIC DNA]</scope>
    <source>
        <strain evidence="7">EP-1</strain>
        <tissue evidence="7">Whole</tissue>
    </source>
</reference>
<evidence type="ECO:0000313" key="8">
    <source>
        <dbReference type="Proteomes" id="UP001381693"/>
    </source>
</evidence>
<dbReference type="GO" id="GO:0005819">
    <property type="term" value="C:spindle"/>
    <property type="evidence" value="ECO:0007669"/>
    <property type="project" value="UniProtKB-SubCell"/>
</dbReference>
<gene>
    <name evidence="7" type="ORF">SK128_026172</name>
</gene>
<dbReference type="GO" id="GO:0007283">
    <property type="term" value="P:spermatogenesis"/>
    <property type="evidence" value="ECO:0007669"/>
    <property type="project" value="TreeGrafter"/>
</dbReference>
<evidence type="ECO:0000256" key="3">
    <source>
        <dbReference type="ARBA" id="ARBA00023212"/>
    </source>
</evidence>